<dbReference type="EMBL" id="ASHM01003248">
    <property type="protein sequence ID" value="PNY09594.1"/>
    <property type="molecule type" value="Genomic_DNA"/>
</dbReference>
<evidence type="ECO:0000313" key="1">
    <source>
        <dbReference type="EMBL" id="PNY09594.1"/>
    </source>
</evidence>
<evidence type="ECO:0000313" key="2">
    <source>
        <dbReference type="Proteomes" id="UP000236291"/>
    </source>
</evidence>
<protein>
    <submittedName>
        <fullName evidence="1">Uncharacterized protein</fullName>
    </submittedName>
</protein>
<sequence>MNMDYERVREEQPRNIPTFTIVHPPPIDLDNFFPESLEQQQLLDIERFVSDELYRSLKMFLIGCFN</sequence>
<reference evidence="1 2" key="2">
    <citation type="journal article" date="2017" name="Front. Plant Sci.">
        <title>Gene Classification and Mining of Molecular Markers Useful in Red Clover (Trifolium pratense) Breeding.</title>
        <authorList>
            <person name="Istvanek J."/>
            <person name="Dluhosova J."/>
            <person name="Dluhos P."/>
            <person name="Patkova L."/>
            <person name="Nedelnik J."/>
            <person name="Repkova J."/>
        </authorList>
    </citation>
    <scope>NUCLEOTIDE SEQUENCE [LARGE SCALE GENOMIC DNA]</scope>
    <source>
        <strain evidence="2">cv. Tatra</strain>
        <tissue evidence="1">Young leaves</tissue>
    </source>
</reference>
<dbReference type="AlphaFoldDB" id="A0A2K3P2S6"/>
<dbReference type="Proteomes" id="UP000236291">
    <property type="component" value="Unassembled WGS sequence"/>
</dbReference>
<comment type="caution">
    <text evidence="1">The sequence shown here is derived from an EMBL/GenBank/DDBJ whole genome shotgun (WGS) entry which is preliminary data.</text>
</comment>
<gene>
    <name evidence="1" type="ORF">L195_g006148</name>
</gene>
<name>A0A2K3P2S6_TRIPR</name>
<organism evidence="1 2">
    <name type="scientific">Trifolium pratense</name>
    <name type="common">Red clover</name>
    <dbReference type="NCBI Taxonomy" id="57577"/>
    <lineage>
        <taxon>Eukaryota</taxon>
        <taxon>Viridiplantae</taxon>
        <taxon>Streptophyta</taxon>
        <taxon>Embryophyta</taxon>
        <taxon>Tracheophyta</taxon>
        <taxon>Spermatophyta</taxon>
        <taxon>Magnoliopsida</taxon>
        <taxon>eudicotyledons</taxon>
        <taxon>Gunneridae</taxon>
        <taxon>Pentapetalae</taxon>
        <taxon>rosids</taxon>
        <taxon>fabids</taxon>
        <taxon>Fabales</taxon>
        <taxon>Fabaceae</taxon>
        <taxon>Papilionoideae</taxon>
        <taxon>50 kb inversion clade</taxon>
        <taxon>NPAAA clade</taxon>
        <taxon>Hologalegina</taxon>
        <taxon>IRL clade</taxon>
        <taxon>Trifolieae</taxon>
        <taxon>Trifolium</taxon>
    </lineage>
</organism>
<reference evidence="1 2" key="1">
    <citation type="journal article" date="2014" name="Am. J. Bot.">
        <title>Genome assembly and annotation for red clover (Trifolium pratense; Fabaceae).</title>
        <authorList>
            <person name="Istvanek J."/>
            <person name="Jaros M."/>
            <person name="Krenek A."/>
            <person name="Repkova J."/>
        </authorList>
    </citation>
    <scope>NUCLEOTIDE SEQUENCE [LARGE SCALE GENOMIC DNA]</scope>
    <source>
        <strain evidence="2">cv. Tatra</strain>
        <tissue evidence="1">Young leaves</tissue>
    </source>
</reference>
<accession>A0A2K3P2S6</accession>
<proteinExistence type="predicted"/>